<proteinExistence type="inferred from homology"/>
<keyword evidence="12" id="KW-1185">Reference proteome</keyword>
<accession>A0A166CHY7</accession>
<keyword evidence="4" id="KW-0337">GPI-anchor biosynthesis</keyword>
<keyword evidence="6" id="KW-0256">Endoplasmic reticulum</keyword>
<gene>
    <name evidence="11" type="ORF">SISSUDRAFT_1022834</name>
</gene>
<evidence type="ECO:0000256" key="8">
    <source>
        <dbReference type="ARBA" id="ARBA00023136"/>
    </source>
</evidence>
<reference evidence="11 12" key="1">
    <citation type="journal article" date="2016" name="Mol. Biol. Evol.">
        <title>Comparative Genomics of Early-Diverging Mushroom-Forming Fungi Provides Insights into the Origins of Lignocellulose Decay Capabilities.</title>
        <authorList>
            <person name="Nagy L.G."/>
            <person name="Riley R."/>
            <person name="Tritt A."/>
            <person name="Adam C."/>
            <person name="Daum C."/>
            <person name="Floudas D."/>
            <person name="Sun H."/>
            <person name="Yadav J.S."/>
            <person name="Pangilinan J."/>
            <person name="Larsson K.H."/>
            <person name="Matsuura K."/>
            <person name="Barry K."/>
            <person name="Labutti K."/>
            <person name="Kuo R."/>
            <person name="Ohm R.A."/>
            <person name="Bhattacharya S.S."/>
            <person name="Shirouzu T."/>
            <person name="Yoshinaga Y."/>
            <person name="Martin F.M."/>
            <person name="Grigoriev I.V."/>
            <person name="Hibbett D.S."/>
        </authorList>
    </citation>
    <scope>NUCLEOTIDE SEQUENCE [LARGE SCALE GENOMIC DNA]</scope>
    <source>
        <strain evidence="11 12">HHB10207 ss-3</strain>
    </source>
</reference>
<dbReference type="PANTHER" id="PTHR21072">
    <property type="entry name" value="GPI TRANSAMIDASE COMPONENT PIG-S"/>
    <property type="match status" value="1"/>
</dbReference>
<evidence type="ECO:0000313" key="11">
    <source>
        <dbReference type="EMBL" id="KZT37473.1"/>
    </source>
</evidence>
<feature type="transmembrane region" description="Helical" evidence="10">
    <location>
        <begin position="22"/>
        <end position="40"/>
    </location>
</feature>
<comment type="subcellular location">
    <subcellularLocation>
        <location evidence="1">Endoplasmic reticulum membrane</location>
        <topology evidence="1">Multi-pass membrane protein</topology>
    </subcellularLocation>
</comment>
<sequence>MADTALPAESAVAFQTPSIRRLIILSYWVAVIIGLPIWLYTTSIQRLSLSESQVISLQGQPVDIPVNLYLDDVDNILANSDHFVRTLQTSLQSCTSSAGLALVVSNAQSSTSDYDYRLVLKAGSADCKIDGRSLRWEVNRANKASLATQMTATLCELLAPRSSAADERRVVQYAPKVRLSFSLLNEEVFMEDSFSSWNMESLFQGHVAPLLERLSPLHNFSVESQTQVYAPLAFDPQRVDNGHVISRDQLTVFVNSAEWTLASGVTTDPVLHFLLFIPSKEHRPLQIESSIEHDDYFKAFLVPQWGGVVIYNPPALGQPLGPLPDTVLQDVLSIYKNQLLALLGVSANCRCITDSSDISQWQLDALMRRRTIENVNRSVDALNSIVKVVNSIQQMPVGKDVREDVNTALDALAKFYPPLPLSPSELLAYSARALSTSSHAFFNPGMLALLYFPDAHNYAVYLPLFAPILVPLFVTGIKEFKVWRKQRKQQKLDSHKKAE</sequence>
<dbReference type="GO" id="GO:0042765">
    <property type="term" value="C:GPI-anchor transamidase complex"/>
    <property type="evidence" value="ECO:0007669"/>
    <property type="project" value="InterPro"/>
</dbReference>
<dbReference type="Pfam" id="PF10510">
    <property type="entry name" value="PIG-S"/>
    <property type="match status" value="1"/>
</dbReference>
<dbReference type="Proteomes" id="UP000076798">
    <property type="component" value="Unassembled WGS sequence"/>
</dbReference>
<dbReference type="PANTHER" id="PTHR21072:SF13">
    <property type="entry name" value="GPI TRANSAMIDASE COMPONENT PIG-S"/>
    <property type="match status" value="1"/>
</dbReference>
<dbReference type="AlphaFoldDB" id="A0A166CHY7"/>
<evidence type="ECO:0000256" key="4">
    <source>
        <dbReference type="ARBA" id="ARBA00022502"/>
    </source>
</evidence>
<evidence type="ECO:0000256" key="2">
    <source>
        <dbReference type="ARBA" id="ARBA00004687"/>
    </source>
</evidence>
<keyword evidence="5 10" id="KW-0812">Transmembrane</keyword>
<comment type="pathway">
    <text evidence="2">Glycolipid biosynthesis; glycosylphosphatidylinositol-anchor biosynthesis.</text>
</comment>
<protein>
    <recommendedName>
        <fullName evidence="13">GPI transamidase component PIG-S</fullName>
    </recommendedName>
</protein>
<evidence type="ECO:0000256" key="5">
    <source>
        <dbReference type="ARBA" id="ARBA00022692"/>
    </source>
</evidence>
<dbReference type="GO" id="GO:0006506">
    <property type="term" value="P:GPI anchor biosynthetic process"/>
    <property type="evidence" value="ECO:0007669"/>
    <property type="project" value="UniProtKB-UniPathway"/>
</dbReference>
<feature type="transmembrane region" description="Helical" evidence="10">
    <location>
        <begin position="458"/>
        <end position="477"/>
    </location>
</feature>
<evidence type="ECO:0000256" key="7">
    <source>
        <dbReference type="ARBA" id="ARBA00022989"/>
    </source>
</evidence>
<dbReference type="OrthoDB" id="28748at2759"/>
<keyword evidence="8 10" id="KW-0472">Membrane</keyword>
<evidence type="ECO:0000256" key="1">
    <source>
        <dbReference type="ARBA" id="ARBA00004477"/>
    </source>
</evidence>
<evidence type="ECO:0000313" key="12">
    <source>
        <dbReference type="Proteomes" id="UP000076798"/>
    </source>
</evidence>
<comment type="similarity">
    <text evidence="3">Belongs to the PIGS family.</text>
</comment>
<organism evidence="11 12">
    <name type="scientific">Sistotremastrum suecicum HHB10207 ss-3</name>
    <dbReference type="NCBI Taxonomy" id="1314776"/>
    <lineage>
        <taxon>Eukaryota</taxon>
        <taxon>Fungi</taxon>
        <taxon>Dikarya</taxon>
        <taxon>Basidiomycota</taxon>
        <taxon>Agaricomycotina</taxon>
        <taxon>Agaricomycetes</taxon>
        <taxon>Sistotremastrales</taxon>
        <taxon>Sistotremastraceae</taxon>
        <taxon>Sistotremastrum</taxon>
    </lineage>
</organism>
<keyword evidence="7 10" id="KW-1133">Transmembrane helix</keyword>
<evidence type="ECO:0008006" key="13">
    <source>
        <dbReference type="Google" id="ProtNLM"/>
    </source>
</evidence>
<dbReference type="InterPro" id="IPR019540">
    <property type="entry name" value="PtdIno-glycan_biosynth_class_S"/>
</dbReference>
<evidence type="ECO:0000256" key="3">
    <source>
        <dbReference type="ARBA" id="ARBA00005316"/>
    </source>
</evidence>
<evidence type="ECO:0000256" key="9">
    <source>
        <dbReference type="ARBA" id="ARBA00023180"/>
    </source>
</evidence>
<dbReference type="STRING" id="1314776.A0A166CHY7"/>
<evidence type="ECO:0000256" key="10">
    <source>
        <dbReference type="SAM" id="Phobius"/>
    </source>
</evidence>
<dbReference type="UniPathway" id="UPA00196"/>
<evidence type="ECO:0000256" key="6">
    <source>
        <dbReference type="ARBA" id="ARBA00022824"/>
    </source>
</evidence>
<keyword evidence="9" id="KW-0325">Glycoprotein</keyword>
<name>A0A166CHY7_9AGAM</name>
<dbReference type="EMBL" id="KV428083">
    <property type="protein sequence ID" value="KZT37473.1"/>
    <property type="molecule type" value="Genomic_DNA"/>
</dbReference>
<dbReference type="GO" id="GO:0016255">
    <property type="term" value="P:attachment of GPI anchor to protein"/>
    <property type="evidence" value="ECO:0007669"/>
    <property type="project" value="InterPro"/>
</dbReference>